<name>A0A0L7KS16_OPEBR</name>
<comment type="caution">
    <text evidence="8">Lacks conserved residue(s) required for the propagation of feature annotation.</text>
</comment>
<evidence type="ECO:0000256" key="8">
    <source>
        <dbReference type="PROSITE-ProRule" id="PRU00076"/>
    </source>
</evidence>
<keyword evidence="5" id="KW-0677">Repeat</keyword>
<dbReference type="SUPFAM" id="SSF57196">
    <property type="entry name" value="EGF/Laminin"/>
    <property type="match status" value="1"/>
</dbReference>
<comment type="subcellular location">
    <subcellularLocation>
        <location evidence="1">Secreted</location>
    </subcellularLocation>
</comment>
<dbReference type="STRING" id="104452.A0A0L7KS16"/>
<dbReference type="InterPro" id="IPR000152">
    <property type="entry name" value="EGF-type_Asp/Asn_hydroxyl_site"/>
</dbReference>
<dbReference type="PANTHER" id="PTHR47333:SF4">
    <property type="entry name" value="EGF-LIKE DOMAIN-CONTAINING PROTEIN"/>
    <property type="match status" value="1"/>
</dbReference>
<sequence length="339" mass="38351">MDRTCPTERLLRRRELCHVDGTDMQCLRLHCCDTHVFIAGRACPMERLLRRRELCHVDGTDMQCLRLHCCDTHVFIAGRDCPTERLLRRRELCHVDGTDMQCLRLHCCDTHVFIAGRLVTQLVQRGDSCAGGSCAMSTGQTCSTCVCIAVTFTSSLLAACPTERLLHRQELCHVDGTDVTCSACACTAVRDQIMLLRAHSPNNRQSANSQATDIHRCIPKTVDPCSLQLCEQACEVRDQRIWCTCHNGFQFHLDNYRRKTQPYCIDVDECVNNNGGCEQRCVNDPGGYHCECDHPLYLTADGKHCERRVPVPLSIAMPVLINSLMELIQIECSMLQHLW</sequence>
<evidence type="ECO:0000259" key="9">
    <source>
        <dbReference type="PROSITE" id="PS50026"/>
    </source>
</evidence>
<evidence type="ECO:0000313" key="11">
    <source>
        <dbReference type="Proteomes" id="UP000037510"/>
    </source>
</evidence>
<evidence type="ECO:0000313" key="10">
    <source>
        <dbReference type="EMBL" id="KOB65880.1"/>
    </source>
</evidence>
<evidence type="ECO:0000256" key="1">
    <source>
        <dbReference type="ARBA" id="ARBA00004613"/>
    </source>
</evidence>
<dbReference type="InterPro" id="IPR052080">
    <property type="entry name" value="vWF_C/EGF_Fibrillin"/>
</dbReference>
<dbReference type="PROSITE" id="PS00010">
    <property type="entry name" value="ASX_HYDROXYL"/>
    <property type="match status" value="1"/>
</dbReference>
<dbReference type="GO" id="GO:0005581">
    <property type="term" value="C:collagen trimer"/>
    <property type="evidence" value="ECO:0007669"/>
    <property type="project" value="UniProtKB-KW"/>
</dbReference>
<keyword evidence="2" id="KW-0964">Secreted</keyword>
<dbReference type="Pfam" id="PF14670">
    <property type="entry name" value="FXa_inhibition"/>
    <property type="match status" value="1"/>
</dbReference>
<comment type="caution">
    <text evidence="10">The sequence shown here is derived from an EMBL/GenBank/DDBJ whole genome shotgun (WGS) entry which is preliminary data.</text>
</comment>
<evidence type="ECO:0000256" key="3">
    <source>
        <dbReference type="ARBA" id="ARBA00022536"/>
    </source>
</evidence>
<evidence type="ECO:0000256" key="2">
    <source>
        <dbReference type="ARBA" id="ARBA00022525"/>
    </source>
</evidence>
<reference evidence="10 11" key="1">
    <citation type="journal article" date="2015" name="Genome Biol. Evol.">
        <title>The genome of winter moth (Operophtera brumata) provides a genomic perspective on sexual dimorphism and phenology.</title>
        <authorList>
            <person name="Derks M.F."/>
            <person name="Smit S."/>
            <person name="Salis L."/>
            <person name="Schijlen E."/>
            <person name="Bossers A."/>
            <person name="Mateman C."/>
            <person name="Pijl A.S."/>
            <person name="de Ridder D."/>
            <person name="Groenen M.A."/>
            <person name="Visser M.E."/>
            <person name="Megens H.J."/>
        </authorList>
    </citation>
    <scope>NUCLEOTIDE SEQUENCE [LARGE SCALE GENOMIC DNA]</scope>
    <source>
        <strain evidence="10">WM2013NL</strain>
        <tissue evidence="10">Head and thorax</tissue>
    </source>
</reference>
<keyword evidence="7" id="KW-0325">Glycoprotein</keyword>
<dbReference type="FunFam" id="2.10.25.10:FF:000240">
    <property type="entry name" value="Vitamin K-dependent protein S"/>
    <property type="match status" value="1"/>
</dbReference>
<evidence type="ECO:0000256" key="5">
    <source>
        <dbReference type="ARBA" id="ARBA00022737"/>
    </source>
</evidence>
<evidence type="ECO:0000256" key="4">
    <source>
        <dbReference type="ARBA" id="ARBA00022729"/>
    </source>
</evidence>
<evidence type="ECO:0000256" key="6">
    <source>
        <dbReference type="ARBA" id="ARBA00023157"/>
    </source>
</evidence>
<dbReference type="PROSITE" id="PS01187">
    <property type="entry name" value="EGF_CA"/>
    <property type="match status" value="1"/>
</dbReference>
<dbReference type="InterPro" id="IPR000742">
    <property type="entry name" value="EGF"/>
</dbReference>
<organism evidence="10 11">
    <name type="scientific">Operophtera brumata</name>
    <name type="common">Winter moth</name>
    <name type="synonym">Phalaena brumata</name>
    <dbReference type="NCBI Taxonomy" id="104452"/>
    <lineage>
        <taxon>Eukaryota</taxon>
        <taxon>Metazoa</taxon>
        <taxon>Ecdysozoa</taxon>
        <taxon>Arthropoda</taxon>
        <taxon>Hexapoda</taxon>
        <taxon>Insecta</taxon>
        <taxon>Pterygota</taxon>
        <taxon>Neoptera</taxon>
        <taxon>Endopterygota</taxon>
        <taxon>Lepidoptera</taxon>
        <taxon>Glossata</taxon>
        <taxon>Ditrysia</taxon>
        <taxon>Geometroidea</taxon>
        <taxon>Geometridae</taxon>
        <taxon>Larentiinae</taxon>
        <taxon>Operophtera</taxon>
    </lineage>
</organism>
<dbReference type="Proteomes" id="UP000037510">
    <property type="component" value="Unassembled WGS sequence"/>
</dbReference>
<keyword evidence="10" id="KW-0176">Collagen</keyword>
<protein>
    <submittedName>
        <fullName evidence="10">Putative collagen and calcium binding EGF domains 1</fullName>
    </submittedName>
</protein>
<dbReference type="GO" id="GO:0005509">
    <property type="term" value="F:calcium ion binding"/>
    <property type="evidence" value="ECO:0007669"/>
    <property type="project" value="InterPro"/>
</dbReference>
<keyword evidence="3 8" id="KW-0245">EGF-like domain</keyword>
<dbReference type="GO" id="GO:0005576">
    <property type="term" value="C:extracellular region"/>
    <property type="evidence" value="ECO:0007669"/>
    <property type="project" value="UniProtKB-SubCell"/>
</dbReference>
<dbReference type="Gene3D" id="2.10.25.10">
    <property type="entry name" value="Laminin"/>
    <property type="match status" value="2"/>
</dbReference>
<dbReference type="SMART" id="SM00181">
    <property type="entry name" value="EGF"/>
    <property type="match status" value="2"/>
</dbReference>
<dbReference type="InterPro" id="IPR018097">
    <property type="entry name" value="EGF_Ca-bd_CS"/>
</dbReference>
<dbReference type="InterPro" id="IPR001881">
    <property type="entry name" value="EGF-like_Ca-bd_dom"/>
</dbReference>
<dbReference type="AlphaFoldDB" id="A0A0L7KS16"/>
<keyword evidence="6" id="KW-1015">Disulfide bond</keyword>
<keyword evidence="11" id="KW-1185">Reference proteome</keyword>
<dbReference type="PANTHER" id="PTHR47333">
    <property type="entry name" value="VON WILLEBRAND FACTOR C AND EGF DOMAIN-CONTAINING PROTEIN"/>
    <property type="match status" value="1"/>
</dbReference>
<keyword evidence="4" id="KW-0732">Signal</keyword>
<proteinExistence type="predicted"/>
<accession>A0A0L7KS16</accession>
<dbReference type="EMBL" id="JTDY01006573">
    <property type="protein sequence ID" value="KOB65880.1"/>
    <property type="molecule type" value="Genomic_DNA"/>
</dbReference>
<dbReference type="SMART" id="SM00179">
    <property type="entry name" value="EGF_CA"/>
    <property type="match status" value="1"/>
</dbReference>
<evidence type="ECO:0000256" key="7">
    <source>
        <dbReference type="ARBA" id="ARBA00023180"/>
    </source>
</evidence>
<dbReference type="PROSITE" id="PS50026">
    <property type="entry name" value="EGF_3"/>
    <property type="match status" value="1"/>
</dbReference>
<gene>
    <name evidence="10" type="ORF">OBRU01_22109</name>
</gene>
<feature type="domain" description="EGF-like" evidence="9">
    <location>
        <begin position="266"/>
        <end position="306"/>
    </location>
</feature>